<evidence type="ECO:0000256" key="1">
    <source>
        <dbReference type="ARBA" id="ARBA00023015"/>
    </source>
</evidence>
<dbReference type="InterPro" id="IPR036271">
    <property type="entry name" value="Tet_transcr_reg_TetR-rel_C_sf"/>
</dbReference>
<dbReference type="GeneID" id="80345779"/>
<dbReference type="Gene3D" id="1.10.357.10">
    <property type="entry name" value="Tetracycline Repressor, domain 2"/>
    <property type="match status" value="1"/>
</dbReference>
<evidence type="ECO:0000313" key="6">
    <source>
        <dbReference type="EMBL" id="BCK53401.1"/>
    </source>
</evidence>
<organism evidence="6 7">
    <name type="scientific">Nocardia wallacei</name>
    <dbReference type="NCBI Taxonomy" id="480035"/>
    <lineage>
        <taxon>Bacteria</taxon>
        <taxon>Bacillati</taxon>
        <taxon>Actinomycetota</taxon>
        <taxon>Actinomycetes</taxon>
        <taxon>Mycobacteriales</taxon>
        <taxon>Nocardiaceae</taxon>
        <taxon>Nocardia</taxon>
    </lineage>
</organism>
<reference evidence="6 7" key="1">
    <citation type="submission" date="2020-08" db="EMBL/GenBank/DDBJ databases">
        <title>Genome Sequencing of Nocardia wallacei strain FMUON74 and assembly.</title>
        <authorList>
            <person name="Toyokawa M."/>
            <person name="Uesaka K."/>
        </authorList>
    </citation>
    <scope>NUCLEOTIDE SEQUENCE [LARGE SCALE GENOMIC DNA]</scope>
    <source>
        <strain evidence="6 7">FMUON74</strain>
    </source>
</reference>
<dbReference type="InterPro" id="IPR050109">
    <property type="entry name" value="HTH-type_TetR-like_transc_reg"/>
</dbReference>
<keyword evidence="7" id="KW-1185">Reference proteome</keyword>
<dbReference type="GO" id="GO:0003700">
    <property type="term" value="F:DNA-binding transcription factor activity"/>
    <property type="evidence" value="ECO:0007669"/>
    <property type="project" value="TreeGrafter"/>
</dbReference>
<dbReference type="PROSITE" id="PS50977">
    <property type="entry name" value="HTH_TETR_2"/>
    <property type="match status" value="1"/>
</dbReference>
<evidence type="ECO:0000256" key="4">
    <source>
        <dbReference type="PROSITE-ProRule" id="PRU00335"/>
    </source>
</evidence>
<dbReference type="GO" id="GO:0045892">
    <property type="term" value="P:negative regulation of DNA-templated transcription"/>
    <property type="evidence" value="ECO:0007669"/>
    <property type="project" value="InterPro"/>
</dbReference>
<dbReference type="SUPFAM" id="SSF48498">
    <property type="entry name" value="Tetracyclin repressor-like, C-terminal domain"/>
    <property type="match status" value="1"/>
</dbReference>
<dbReference type="Proteomes" id="UP000516173">
    <property type="component" value="Chromosome"/>
</dbReference>
<evidence type="ECO:0000313" key="7">
    <source>
        <dbReference type="Proteomes" id="UP000516173"/>
    </source>
</evidence>
<dbReference type="InterPro" id="IPR009057">
    <property type="entry name" value="Homeodomain-like_sf"/>
</dbReference>
<dbReference type="GO" id="GO:0000976">
    <property type="term" value="F:transcription cis-regulatory region binding"/>
    <property type="evidence" value="ECO:0007669"/>
    <property type="project" value="TreeGrafter"/>
</dbReference>
<feature type="domain" description="HTH tetR-type" evidence="5">
    <location>
        <begin position="26"/>
        <end position="86"/>
    </location>
</feature>
<dbReference type="PANTHER" id="PTHR30055:SF151">
    <property type="entry name" value="TRANSCRIPTIONAL REGULATORY PROTEIN"/>
    <property type="match status" value="1"/>
</dbReference>
<evidence type="ECO:0000256" key="2">
    <source>
        <dbReference type="ARBA" id="ARBA00023125"/>
    </source>
</evidence>
<protein>
    <submittedName>
        <fullName evidence="6">TetR family transcriptional regulator</fullName>
    </submittedName>
</protein>
<gene>
    <name evidence="6" type="ORF">NWFMUON74_11730</name>
</gene>
<evidence type="ECO:0000259" key="5">
    <source>
        <dbReference type="PROSITE" id="PS50977"/>
    </source>
</evidence>
<dbReference type="SUPFAM" id="SSF46689">
    <property type="entry name" value="Homeodomain-like"/>
    <property type="match status" value="1"/>
</dbReference>
<sequence>MAEQPPRVARLLWDGNQWSGRGPRPALSLERIVAEAIVIADEEGIGAVSMQRVARQLGAATMSLYRYVPSKDELVALMFDTTMSDPPDLSRHGWRAALEQWSRESRQLYLRHPWMLAIGANNRWMGPNEAAWGEAAIGAVTAAGLPPDTVADIIFSVNAFVGGIVRLEIDPTLGRDQTGHVGPALDPAMIENYGRPERFPALLAMLSADPGDDYGTRDLAASVFEFGLGKLLDGIAAHLDS</sequence>
<dbReference type="EMBL" id="AP023396">
    <property type="protein sequence ID" value="BCK53401.1"/>
    <property type="molecule type" value="Genomic_DNA"/>
</dbReference>
<keyword evidence="1" id="KW-0805">Transcription regulation</keyword>
<dbReference type="PANTHER" id="PTHR30055">
    <property type="entry name" value="HTH-TYPE TRANSCRIPTIONAL REGULATOR RUTR"/>
    <property type="match status" value="1"/>
</dbReference>
<proteinExistence type="predicted"/>
<dbReference type="KEGG" id="nwl:NWFMUON74_11730"/>
<feature type="DNA-binding region" description="H-T-H motif" evidence="4">
    <location>
        <begin position="49"/>
        <end position="68"/>
    </location>
</feature>
<accession>A0A7G1KER7</accession>
<dbReference type="InterPro" id="IPR001647">
    <property type="entry name" value="HTH_TetR"/>
</dbReference>
<dbReference type="RefSeq" id="WP_187686952.1">
    <property type="nucleotide sequence ID" value="NZ_AP023396.1"/>
</dbReference>
<keyword evidence="3" id="KW-0804">Transcription</keyword>
<evidence type="ECO:0000256" key="3">
    <source>
        <dbReference type="ARBA" id="ARBA00023163"/>
    </source>
</evidence>
<dbReference type="Pfam" id="PF02909">
    <property type="entry name" value="TetR_C_1"/>
    <property type="match status" value="1"/>
</dbReference>
<dbReference type="InterPro" id="IPR004111">
    <property type="entry name" value="Repressor_TetR_C"/>
</dbReference>
<name>A0A7G1KER7_9NOCA</name>
<dbReference type="Pfam" id="PF00440">
    <property type="entry name" value="TetR_N"/>
    <property type="match status" value="1"/>
</dbReference>
<dbReference type="Gene3D" id="1.10.10.60">
    <property type="entry name" value="Homeodomain-like"/>
    <property type="match status" value="1"/>
</dbReference>
<dbReference type="AlphaFoldDB" id="A0A7G1KER7"/>
<keyword evidence="2 4" id="KW-0238">DNA-binding</keyword>